<sequence>MSMSTPAGWYPDPGMPGTERWWDGSAWSGHTRAAGGGGYAGPGGPTAVVVPPASRGPRRGVLLGGAAAVVAVAVAVIVAVVVSGKDEEPPAPPVAGPSVSATATATGGTEPGPSSAPTEVADQLNGISLPILPGWEKPESTSDDVPTVTTAGEYQCPGDVGESCTYGTVSSRTPSSTDATTPEALAKADIAKAVQQAYGEDILGNDPYGGVRSHKLLAAKPTVVAGRAGYLVRWQVTTGAGPGGVVQSLAFTSPTGSQSPVVVRFVFDGGPNGPKLSVMDEIAAGIKPLA</sequence>
<feature type="domain" description="DUF2510" evidence="3">
    <location>
        <begin position="7"/>
        <end position="35"/>
    </location>
</feature>
<feature type="compositionally biased region" description="Low complexity" evidence="1">
    <location>
        <begin position="96"/>
        <end position="115"/>
    </location>
</feature>
<name>A0ABZ0M2W9_9ACTN</name>
<feature type="region of interest" description="Disordered" evidence="1">
    <location>
        <begin position="86"/>
        <end position="120"/>
    </location>
</feature>
<feature type="region of interest" description="Disordered" evidence="1">
    <location>
        <begin position="22"/>
        <end position="42"/>
    </location>
</feature>
<dbReference type="RefSeq" id="WP_318107906.1">
    <property type="nucleotide sequence ID" value="NZ_CP137573.1"/>
</dbReference>
<accession>A0ABZ0M2W9</accession>
<keyword evidence="5" id="KW-1185">Reference proteome</keyword>
<keyword evidence="2" id="KW-0472">Membrane</keyword>
<evidence type="ECO:0000256" key="2">
    <source>
        <dbReference type="SAM" id="Phobius"/>
    </source>
</evidence>
<proteinExistence type="predicted"/>
<dbReference type="Proteomes" id="UP001301731">
    <property type="component" value="Chromosome"/>
</dbReference>
<dbReference type="EMBL" id="CP137573">
    <property type="protein sequence ID" value="WOX25393.1"/>
    <property type="molecule type" value="Genomic_DNA"/>
</dbReference>
<feature type="transmembrane region" description="Helical" evidence="2">
    <location>
        <begin position="61"/>
        <end position="82"/>
    </location>
</feature>
<gene>
    <name evidence="4" type="ORF">R2D22_30055</name>
</gene>
<keyword evidence="2" id="KW-0812">Transmembrane</keyword>
<protein>
    <submittedName>
        <fullName evidence="4">DUF2510 domain-containing protein</fullName>
    </submittedName>
</protein>
<keyword evidence="2" id="KW-1133">Transmembrane helix</keyword>
<evidence type="ECO:0000313" key="5">
    <source>
        <dbReference type="Proteomes" id="UP001301731"/>
    </source>
</evidence>
<reference evidence="4 5" key="1">
    <citation type="submission" date="2023-10" db="EMBL/GenBank/DDBJ databases">
        <title>The genome sequence of Streptomyces sp. HUAS YS2.</title>
        <authorList>
            <person name="Mo P."/>
        </authorList>
    </citation>
    <scope>NUCLEOTIDE SEQUENCE [LARGE SCALE GENOMIC DNA]</scope>
    <source>
        <strain evidence="4 5">HUAS YS2</strain>
    </source>
</reference>
<dbReference type="InterPro" id="IPR018929">
    <property type="entry name" value="DUF2510"/>
</dbReference>
<evidence type="ECO:0000259" key="3">
    <source>
        <dbReference type="Pfam" id="PF10708"/>
    </source>
</evidence>
<dbReference type="Pfam" id="PF10708">
    <property type="entry name" value="DUF2510"/>
    <property type="match status" value="1"/>
</dbReference>
<evidence type="ECO:0000256" key="1">
    <source>
        <dbReference type="SAM" id="MobiDB-lite"/>
    </source>
</evidence>
<organism evidence="4 5">
    <name type="scientific">Streptomyces solicathayae</name>
    <dbReference type="NCBI Taxonomy" id="3081768"/>
    <lineage>
        <taxon>Bacteria</taxon>
        <taxon>Bacillati</taxon>
        <taxon>Actinomycetota</taxon>
        <taxon>Actinomycetes</taxon>
        <taxon>Kitasatosporales</taxon>
        <taxon>Streptomycetaceae</taxon>
        <taxon>Streptomyces</taxon>
    </lineage>
</organism>
<evidence type="ECO:0000313" key="4">
    <source>
        <dbReference type="EMBL" id="WOX25393.1"/>
    </source>
</evidence>